<gene>
    <name evidence="10" type="ordered locus">DEHA2C16786g</name>
</gene>
<evidence type="ECO:0000256" key="6">
    <source>
        <dbReference type="ARBA" id="ARBA00038503"/>
    </source>
</evidence>
<dbReference type="FunFam" id="3.40.50.1010:FF:000006">
    <property type="entry name" value="rRNA-processing protein UTP23 homolog"/>
    <property type="match status" value="1"/>
</dbReference>
<evidence type="ECO:0000313" key="11">
    <source>
        <dbReference type="Proteomes" id="UP000000599"/>
    </source>
</evidence>
<dbReference type="InterPro" id="IPR006984">
    <property type="entry name" value="Fcf1/UTP23"/>
</dbReference>
<feature type="compositionally biased region" description="Basic and acidic residues" evidence="8">
    <location>
        <begin position="224"/>
        <end position="235"/>
    </location>
</feature>
<evidence type="ECO:0000259" key="9">
    <source>
        <dbReference type="Pfam" id="PF24779"/>
    </source>
</evidence>
<dbReference type="InterPro" id="IPR029060">
    <property type="entry name" value="PIN-like_dom_sf"/>
</dbReference>
<evidence type="ECO:0000256" key="8">
    <source>
        <dbReference type="SAM" id="MobiDB-lite"/>
    </source>
</evidence>
<proteinExistence type="inferred from homology"/>
<dbReference type="GO" id="GO:0000447">
    <property type="term" value="P:endonucleolytic cleavage in ITS1 to separate SSU-rRNA from 5.8S rRNA and LSU-rRNA from tricistronic rRNA transcript (SSU-rRNA, 5.8S rRNA, LSU-rRNA)"/>
    <property type="evidence" value="ECO:0007669"/>
    <property type="project" value="EnsemblFungi"/>
</dbReference>
<dbReference type="GO" id="GO:0070181">
    <property type="term" value="F:small ribosomal subunit rRNA binding"/>
    <property type="evidence" value="ECO:0007669"/>
    <property type="project" value="EnsemblFungi"/>
</dbReference>
<evidence type="ECO:0000256" key="2">
    <source>
        <dbReference type="ARBA" id="ARBA00022517"/>
    </source>
</evidence>
<dbReference type="GO" id="GO:0032040">
    <property type="term" value="C:small-subunit processome"/>
    <property type="evidence" value="ECO:0007669"/>
    <property type="project" value="EnsemblFungi"/>
</dbReference>
<feature type="domain" description="UTP23 sensor motif region" evidence="9">
    <location>
        <begin position="198"/>
        <end position="216"/>
    </location>
</feature>
<dbReference type="KEGG" id="dha:DEHA2C16786g"/>
<name>Q6BTQ1_DEBHA</name>
<keyword evidence="2" id="KW-0690">Ribosome biogenesis</keyword>
<dbReference type="eggNOG" id="KOG3164">
    <property type="taxonomic scope" value="Eukaryota"/>
</dbReference>
<evidence type="ECO:0000256" key="1">
    <source>
        <dbReference type="ARBA" id="ARBA00004604"/>
    </source>
</evidence>
<dbReference type="AlphaFoldDB" id="Q6BTQ1"/>
<dbReference type="HOGENOM" id="CLU_053567_1_1_1"/>
<keyword evidence="4" id="KW-0539">Nucleus</keyword>
<evidence type="ECO:0000256" key="3">
    <source>
        <dbReference type="ARBA" id="ARBA00022552"/>
    </source>
</evidence>
<dbReference type="InterPro" id="IPR057776">
    <property type="entry name" value="UTP23_sensor"/>
</dbReference>
<accession>Q6BTQ1</accession>
<dbReference type="STRING" id="284592.Q6BTQ1"/>
<dbReference type="EMBL" id="CR382135">
    <property type="protein sequence ID" value="CAG86500.2"/>
    <property type="molecule type" value="Genomic_DNA"/>
</dbReference>
<comment type="subcellular location">
    <subcellularLocation>
        <location evidence="1">Nucleus</location>
        <location evidence="1">Nucleolus</location>
    </subcellularLocation>
</comment>
<dbReference type="SUPFAM" id="SSF88723">
    <property type="entry name" value="PIN domain-like"/>
    <property type="match status" value="1"/>
</dbReference>
<keyword evidence="3" id="KW-0698">rRNA processing</keyword>
<organism evidence="10 11">
    <name type="scientific">Debaryomyces hansenii (strain ATCC 36239 / CBS 767 / BCRC 21394 / JCM 1990 / NBRC 0083 / IGC 2968)</name>
    <name type="common">Yeast</name>
    <name type="synonym">Torulaspora hansenii</name>
    <dbReference type="NCBI Taxonomy" id="284592"/>
    <lineage>
        <taxon>Eukaryota</taxon>
        <taxon>Fungi</taxon>
        <taxon>Dikarya</taxon>
        <taxon>Ascomycota</taxon>
        <taxon>Saccharomycotina</taxon>
        <taxon>Pichiomycetes</taxon>
        <taxon>Debaryomycetaceae</taxon>
        <taxon>Debaryomyces</taxon>
    </lineage>
</organism>
<reference evidence="10 11" key="1">
    <citation type="journal article" date="2004" name="Nature">
        <title>Genome evolution in yeasts.</title>
        <authorList>
            <consortium name="Genolevures"/>
            <person name="Dujon B."/>
            <person name="Sherman D."/>
            <person name="Fischer G."/>
            <person name="Durrens P."/>
            <person name="Casaregola S."/>
            <person name="Lafontaine I."/>
            <person name="de Montigny J."/>
            <person name="Marck C."/>
            <person name="Neuveglise C."/>
            <person name="Talla E."/>
            <person name="Goffard N."/>
            <person name="Frangeul L."/>
            <person name="Aigle M."/>
            <person name="Anthouard V."/>
            <person name="Babour A."/>
            <person name="Barbe V."/>
            <person name="Barnay S."/>
            <person name="Blanchin S."/>
            <person name="Beckerich J.M."/>
            <person name="Beyne E."/>
            <person name="Bleykasten C."/>
            <person name="Boisrame A."/>
            <person name="Boyer J."/>
            <person name="Cattolico L."/>
            <person name="Confanioleri F."/>
            <person name="de Daruvar A."/>
            <person name="Despons L."/>
            <person name="Fabre E."/>
            <person name="Fairhead C."/>
            <person name="Ferry-Dumazet H."/>
            <person name="Groppi A."/>
            <person name="Hantraye F."/>
            <person name="Hennequin C."/>
            <person name="Jauniaux N."/>
            <person name="Joyet P."/>
            <person name="Kachouri R."/>
            <person name="Kerrest A."/>
            <person name="Koszul R."/>
            <person name="Lemaire M."/>
            <person name="Lesur I."/>
            <person name="Ma L."/>
            <person name="Muller H."/>
            <person name="Nicaud J.M."/>
            <person name="Nikolski M."/>
            <person name="Oztas S."/>
            <person name="Ozier-Kalogeropoulos O."/>
            <person name="Pellenz S."/>
            <person name="Potier S."/>
            <person name="Richard G.F."/>
            <person name="Straub M.L."/>
            <person name="Suleau A."/>
            <person name="Swennene D."/>
            <person name="Tekaia F."/>
            <person name="Wesolowski-Louvel M."/>
            <person name="Westhof E."/>
            <person name="Wirth B."/>
            <person name="Zeniou-Meyer M."/>
            <person name="Zivanovic I."/>
            <person name="Bolotin-Fukuhara M."/>
            <person name="Thierry A."/>
            <person name="Bouchier C."/>
            <person name="Caudron B."/>
            <person name="Scarpelli C."/>
            <person name="Gaillardin C."/>
            <person name="Weissenbach J."/>
            <person name="Wincker P."/>
            <person name="Souciet J.L."/>
        </authorList>
    </citation>
    <scope>NUCLEOTIDE SEQUENCE [LARGE SCALE GENOMIC DNA]</scope>
    <source>
        <strain evidence="11">ATCC 36239 / CBS 767 / BCRC 21394 / JCM 1990 / NBRC 0083 / IGC 2968</strain>
    </source>
</reference>
<dbReference type="CDD" id="cd09865">
    <property type="entry name" value="PIN_ScUtp23p-like"/>
    <property type="match status" value="1"/>
</dbReference>
<dbReference type="OrthoDB" id="25675at2759"/>
<dbReference type="Pfam" id="PF24779">
    <property type="entry name" value="UTP23_sensor"/>
    <property type="match status" value="1"/>
</dbReference>
<evidence type="ECO:0000256" key="4">
    <source>
        <dbReference type="ARBA" id="ARBA00023242"/>
    </source>
</evidence>
<evidence type="ECO:0000256" key="5">
    <source>
        <dbReference type="ARBA" id="ARBA00037300"/>
    </source>
</evidence>
<dbReference type="VEuPathDB" id="FungiDB:DEHA2C16786g"/>
<dbReference type="PANTHER" id="PTHR12416">
    <property type="entry name" value="RRNA-PROCESSING PROTEIN UTP23 HOMOLOG"/>
    <property type="match status" value="1"/>
</dbReference>
<dbReference type="GO" id="GO:0000480">
    <property type="term" value="P:endonucleolytic cleavage in 5'-ETS of tricistronic rRNA transcript (SSU-rRNA, 5.8S rRNA, LSU-rRNA)"/>
    <property type="evidence" value="ECO:0007669"/>
    <property type="project" value="EnsemblFungi"/>
</dbReference>
<dbReference type="Gene3D" id="3.40.50.1010">
    <property type="entry name" value="5'-nuclease"/>
    <property type="match status" value="1"/>
</dbReference>
<comment type="function">
    <text evidence="5">Involved in rRNA-processing and ribosome biogenesis.</text>
</comment>
<protein>
    <recommendedName>
        <fullName evidence="7">U three protein 23</fullName>
    </recommendedName>
</protein>
<feature type="compositionally biased region" description="Basic and acidic residues" evidence="8">
    <location>
        <begin position="175"/>
        <end position="189"/>
    </location>
</feature>
<feature type="compositionally biased region" description="Low complexity" evidence="8">
    <location>
        <begin position="252"/>
        <end position="263"/>
    </location>
</feature>
<feature type="region of interest" description="Disordered" evidence="8">
    <location>
        <begin position="165"/>
        <end position="271"/>
    </location>
</feature>
<dbReference type="FunCoup" id="Q6BTQ1">
    <property type="interactions" value="1114"/>
</dbReference>
<comment type="similarity">
    <text evidence="6">Belongs to the UTP23/FCF1 family. UTP23 subfamily.</text>
</comment>
<dbReference type="GeneID" id="2900542"/>
<dbReference type="Pfam" id="PF04900">
    <property type="entry name" value="Fcf1"/>
    <property type="match status" value="1"/>
</dbReference>
<dbReference type="OMA" id="CCMQALY"/>
<sequence length="271" mass="30674">MRQKRAKAYKKQMNVYLHTFKFREPFQTIVDDEIILNCEKASFDIAKGLNRTIQGETKPMITQCSIEALYKTNNQDAISIAKSFERRRCNHPPSNPIPSSECIRSIVDINGENKHRYLVATQDKSLRNKLSRVPGVPLIYMNRSVMVMEPMSEATTTYSNSVERKKLTGGLNDSKVGKVDKHEKLKTEGIEGTEGAPTKKRKGPKEPNPLSMKKKKATNTDTKSNQDSKDNLEPKTKRRRKHKSSSERTAVSEEPNANSSNSSESDKVTQE</sequence>
<dbReference type="InParanoid" id="Q6BTQ1"/>
<evidence type="ECO:0000256" key="7">
    <source>
        <dbReference type="ARBA" id="ARBA00076388"/>
    </source>
</evidence>
<keyword evidence="11" id="KW-1185">Reference proteome</keyword>
<dbReference type="Proteomes" id="UP000000599">
    <property type="component" value="Chromosome C"/>
</dbReference>
<evidence type="ECO:0000313" key="10">
    <source>
        <dbReference type="EMBL" id="CAG86500.2"/>
    </source>
</evidence>
<dbReference type="RefSeq" id="XP_458418.2">
    <property type="nucleotide sequence ID" value="XM_458418.1"/>
</dbReference>
<dbReference type="GO" id="GO:0000472">
    <property type="term" value="P:endonucleolytic cleavage to generate mature 5'-end of SSU-rRNA from (SSU-rRNA, 5.8S rRNA, LSU-rRNA)"/>
    <property type="evidence" value="ECO:0007669"/>
    <property type="project" value="EnsemblFungi"/>
</dbReference>